<protein>
    <submittedName>
        <fullName evidence="2">Uncharacterized protein</fullName>
    </submittedName>
</protein>
<accession>A0ABQ9XDM4</accession>
<evidence type="ECO:0000256" key="1">
    <source>
        <dbReference type="SAM" id="MobiDB-lite"/>
    </source>
</evidence>
<sequence length="150" mass="17307">MTKPLDCELLNSYGLELSFRPVIDSTPLLLPPRRRRPRKSQNKRKIAKRKLKLLILQQGNTETHKQRITTQTTPCPPSLQALYSTWSESSQATSDTTNPTLSTHRQKKRIIKKIMRNRIDYAAKFLSAPTLPLFKPMAHLHPFSVFIFPT</sequence>
<proteinExistence type="predicted"/>
<gene>
    <name evidence="2" type="ORF">BLNAU_15802</name>
</gene>
<keyword evidence="3" id="KW-1185">Reference proteome</keyword>
<organism evidence="2 3">
    <name type="scientific">Blattamonas nauphoetae</name>
    <dbReference type="NCBI Taxonomy" id="2049346"/>
    <lineage>
        <taxon>Eukaryota</taxon>
        <taxon>Metamonada</taxon>
        <taxon>Preaxostyla</taxon>
        <taxon>Oxymonadida</taxon>
        <taxon>Blattamonas</taxon>
    </lineage>
</organism>
<reference evidence="2 3" key="1">
    <citation type="journal article" date="2022" name="bioRxiv">
        <title>Genomics of Preaxostyla Flagellates Illuminates Evolutionary Transitions and the Path Towards Mitochondrial Loss.</title>
        <authorList>
            <person name="Novak L.V.F."/>
            <person name="Treitli S.C."/>
            <person name="Pyrih J."/>
            <person name="Halakuc P."/>
            <person name="Pipaliya S.V."/>
            <person name="Vacek V."/>
            <person name="Brzon O."/>
            <person name="Soukal P."/>
            <person name="Eme L."/>
            <person name="Dacks J.B."/>
            <person name="Karnkowska A."/>
            <person name="Elias M."/>
            <person name="Hampl V."/>
        </authorList>
    </citation>
    <scope>NUCLEOTIDE SEQUENCE [LARGE SCALE GENOMIC DNA]</scope>
    <source>
        <strain evidence="2">NAU3</strain>
        <tissue evidence="2">Gut</tissue>
    </source>
</reference>
<dbReference type="EMBL" id="JARBJD010000159">
    <property type="protein sequence ID" value="KAK2949320.1"/>
    <property type="molecule type" value="Genomic_DNA"/>
</dbReference>
<name>A0ABQ9XDM4_9EUKA</name>
<dbReference type="Proteomes" id="UP001281761">
    <property type="component" value="Unassembled WGS sequence"/>
</dbReference>
<comment type="caution">
    <text evidence="2">The sequence shown here is derived from an EMBL/GenBank/DDBJ whole genome shotgun (WGS) entry which is preliminary data.</text>
</comment>
<evidence type="ECO:0000313" key="2">
    <source>
        <dbReference type="EMBL" id="KAK2949320.1"/>
    </source>
</evidence>
<evidence type="ECO:0000313" key="3">
    <source>
        <dbReference type="Proteomes" id="UP001281761"/>
    </source>
</evidence>
<feature type="compositionally biased region" description="Basic residues" evidence="1">
    <location>
        <begin position="32"/>
        <end position="45"/>
    </location>
</feature>
<feature type="region of interest" description="Disordered" evidence="1">
    <location>
        <begin position="26"/>
        <end position="45"/>
    </location>
</feature>